<dbReference type="GO" id="GO:0003723">
    <property type="term" value="F:RNA binding"/>
    <property type="evidence" value="ECO:0007669"/>
    <property type="project" value="InterPro"/>
</dbReference>
<dbReference type="AlphaFoldDB" id="A0A3D9F9A3"/>
<dbReference type="OrthoDB" id="9799912at2"/>
<proteinExistence type="predicted"/>
<name>A0A3D9F9A3_9SPHN</name>
<sequence length="97" mass="11217">MRIIARRTLREFGDANPGAKAALDSWYHEARSMDWQTPADIKEQYRNASIVGNNRVVFNIAGNKFRLVVRIDYQAGIIFIRFIGTHSDYDKIDVEEI</sequence>
<evidence type="ECO:0000313" key="2">
    <source>
        <dbReference type="Proteomes" id="UP000256310"/>
    </source>
</evidence>
<gene>
    <name evidence="1" type="ORF">DFR46_2941</name>
</gene>
<accession>A0A3D9F9A3</accession>
<dbReference type="EMBL" id="QRDP01000008">
    <property type="protein sequence ID" value="RED11759.1"/>
    <property type="molecule type" value="Genomic_DNA"/>
</dbReference>
<dbReference type="GO" id="GO:0004519">
    <property type="term" value="F:endonuclease activity"/>
    <property type="evidence" value="ECO:0007669"/>
    <property type="project" value="InterPro"/>
</dbReference>
<reference evidence="1 2" key="1">
    <citation type="submission" date="2018-07" db="EMBL/GenBank/DDBJ databases">
        <title>Genomic Encyclopedia of Type Strains, Phase IV (KMG-IV): sequencing the most valuable type-strain genomes for metagenomic binning, comparative biology and taxonomic classification.</title>
        <authorList>
            <person name="Goeker M."/>
        </authorList>
    </citation>
    <scope>NUCLEOTIDE SEQUENCE [LARGE SCALE GENOMIC DNA]</scope>
    <source>
        <strain evidence="1 2">DSM 26725</strain>
    </source>
</reference>
<comment type="caution">
    <text evidence="1">The sequence shown here is derived from an EMBL/GenBank/DDBJ whole genome shotgun (WGS) entry which is preliminary data.</text>
</comment>
<dbReference type="InterPro" id="IPR018669">
    <property type="entry name" value="Toxin_HigB"/>
</dbReference>
<keyword evidence="2" id="KW-1185">Reference proteome</keyword>
<dbReference type="Pfam" id="PF09907">
    <property type="entry name" value="HigB_toxin"/>
    <property type="match status" value="1"/>
</dbReference>
<evidence type="ECO:0000313" key="1">
    <source>
        <dbReference type="EMBL" id="RED11759.1"/>
    </source>
</evidence>
<dbReference type="GO" id="GO:0110001">
    <property type="term" value="C:toxin-antitoxin complex"/>
    <property type="evidence" value="ECO:0007669"/>
    <property type="project" value="InterPro"/>
</dbReference>
<dbReference type="Proteomes" id="UP000256310">
    <property type="component" value="Unassembled WGS sequence"/>
</dbReference>
<protein>
    <submittedName>
        <fullName evidence="1">mRNA interferase HigB</fullName>
    </submittedName>
</protein>
<dbReference type="RefSeq" id="WP_116237432.1">
    <property type="nucleotide sequence ID" value="NZ_QRDP01000008.1"/>
</dbReference>
<organism evidence="1 2">
    <name type="scientific">Parasphingopyxis lamellibrachiae</name>
    <dbReference type="NCBI Taxonomy" id="680125"/>
    <lineage>
        <taxon>Bacteria</taxon>
        <taxon>Pseudomonadati</taxon>
        <taxon>Pseudomonadota</taxon>
        <taxon>Alphaproteobacteria</taxon>
        <taxon>Sphingomonadales</taxon>
        <taxon>Sphingomonadaceae</taxon>
        <taxon>Parasphingopyxis</taxon>
    </lineage>
</organism>